<accession>A0A5B8QWH4</accession>
<dbReference type="AlphaFoldDB" id="A0A5B8QWH4"/>
<gene>
    <name evidence="1" type="ORF">D0436_07450</name>
</gene>
<protein>
    <submittedName>
        <fullName evidence="1">Killer suppression protein HigA</fullName>
    </submittedName>
</protein>
<proteinExistence type="predicted"/>
<organism evidence="1">
    <name type="scientific">Shewanella decolorationis</name>
    <dbReference type="NCBI Taxonomy" id="256839"/>
    <lineage>
        <taxon>Bacteria</taxon>
        <taxon>Pseudomonadati</taxon>
        <taxon>Pseudomonadota</taxon>
        <taxon>Gammaproteobacteria</taxon>
        <taxon>Alteromonadales</taxon>
        <taxon>Shewanellaceae</taxon>
        <taxon>Shewanella</taxon>
    </lineage>
</organism>
<sequence length="108" mass="12235">MEISFSSKELRVICEQQCEADRQLGESVARVLRARLTDLFAVERYDDMPLGNVRIAFIDSEECITIDIKDGVVMCLISGHMNTPRTLAKTIDWAKVSRLKLVYIGTNL</sequence>
<reference evidence="1" key="1">
    <citation type="journal article" date="2019" name="Ecotoxicol. Environ. Saf.">
        <title>Microbial characterization of heavy metal resistant bacterial strains isolated from an electroplating wastewater treatment plant.</title>
        <authorList>
            <person name="Cai X."/>
            <person name="Zheng X."/>
            <person name="Zhang D."/>
            <person name="Iqbal W."/>
            <person name="Liu C."/>
            <person name="Yang B."/>
            <person name="Zhao X."/>
            <person name="Lu X."/>
            <person name="Mao Y."/>
        </authorList>
    </citation>
    <scope>NUCLEOTIDE SEQUENCE [LARGE SCALE GENOMIC DNA]</scope>
    <source>
        <strain evidence="1">Ni1-3</strain>
    </source>
</reference>
<name>A0A5B8QWH4_9GAMM</name>
<dbReference type="EMBL" id="CP031775">
    <property type="protein sequence ID" value="QDZ90317.1"/>
    <property type="molecule type" value="Genomic_DNA"/>
</dbReference>
<evidence type="ECO:0000313" key="1">
    <source>
        <dbReference type="EMBL" id="QDZ90317.1"/>
    </source>
</evidence>